<name>A0AB39PAM3_9ACTN</name>
<dbReference type="NCBIfam" id="NF041121">
    <property type="entry name" value="SAV_2336_NTERM"/>
    <property type="match status" value="1"/>
</dbReference>
<sequence>MSAKAPRSAPASGVSAELTALVARMREADIPPSVEELADALWLARWLPAPERPSAAPVPTGPAGPRPPTGTGDGGLPAPPPTPYQPHSESRPADRAGLFAPGPGDETAAGTPAMRPVRVPAAPALPEPLALQRGLRPLQRYRAPVRPVPRTLDENATAEQAAETGLLLPVLRTERRREARLLLLMDVSTSTVVWQQALDELRQVCERAGAFREVHVQYLHESEGGLPGCAAGPERSGPLHAPEQLCDPTGRRLTLVLSDCAGPMWRSGRMQRLLHRWASTAPVAVVQPLPQRMWLRTHLPARRGLLHRREGPAGQLEFTPDRGRPERAALPIPVLALRRGSVEGWARLIAGSTGQSLSTAAGWVRAEHAPSAAPVRAAEDISGEERVRAFWRPASQEARRLAVYLSAVPLYLPVMQLVQHAMLAGSGPEVLSEVLLSGLLKRREDAADPRAVRYDFLPGVAGELRSHLAVHEVELLFKHCSEYVERRFGRSARNFPAMAGEFLRGAVEPTGAGTSGGEEEPSGLRAFAEVSAEVLRDLGQRIPAPPLPPMDSEELVAKGRAAFARYEAEGLTRELDTAIGHFGEAVAYARREKGRLAAAEELAGALLARWRVRRVGEDLRDALEALGGSSPRTAAPRTQLLRGLIHWALAGELPGSGLDFEGISEDVRTWAREQDTAYPAERWASALLLHRADAALTEAMSGSMPIEPPSWHRLGAESYPTVRRAFAEQAAPLASPRGLFRADSAEEWYVRGLERAIASVKPLLDFSPAERGRLVCGRLWLDLARQYAGHGAVPAAAALDIAADAAQTAVDNLLAAVRSEDVLPAPERCRAWLDVASALEIVQPAREDGRERRLILGAVEQAMAAAGDDTALRYECHVWAARTYRARHDATGRDTDLDSSVAAWKEAVLLLDQDDPHTAGVLTEYGTALIARGQERSSAEDADAAVRILRSAVDETAETDPELPQRRIHLGIAHIVRFRITGALSDLYEADWIFGEAARTADAPGVAAQGWLRQADAAQQLAGRTGTVAQTYNAVTYYRKAADSALEDGDPGTAAIANVRRGAVFNGLGDVPRAEEAYREALRLTEDPERAALLHAMIDDLNTPHAETADE</sequence>
<dbReference type="PROSITE" id="PS50005">
    <property type="entry name" value="TPR"/>
    <property type="match status" value="1"/>
</dbReference>
<evidence type="ECO:0000256" key="1">
    <source>
        <dbReference type="PROSITE-ProRule" id="PRU00339"/>
    </source>
</evidence>
<reference evidence="3" key="1">
    <citation type="submission" date="2024-07" db="EMBL/GenBank/DDBJ databases">
        <authorList>
            <person name="Yu S.T."/>
        </authorList>
    </citation>
    <scope>NUCLEOTIDE SEQUENCE</scope>
    <source>
        <strain evidence="3">R21</strain>
    </source>
</reference>
<dbReference type="EMBL" id="CP163435">
    <property type="protein sequence ID" value="XDQ26123.1"/>
    <property type="molecule type" value="Genomic_DNA"/>
</dbReference>
<dbReference type="InterPro" id="IPR019734">
    <property type="entry name" value="TPR_rpt"/>
</dbReference>
<proteinExistence type="predicted"/>
<dbReference type="RefSeq" id="WP_369233413.1">
    <property type="nucleotide sequence ID" value="NZ_CP163435.1"/>
</dbReference>
<organism evidence="3">
    <name type="scientific">Streptomyces sp. R21</name>
    <dbReference type="NCBI Taxonomy" id="3238627"/>
    <lineage>
        <taxon>Bacteria</taxon>
        <taxon>Bacillati</taxon>
        <taxon>Actinomycetota</taxon>
        <taxon>Actinomycetes</taxon>
        <taxon>Kitasatosporales</taxon>
        <taxon>Streptomycetaceae</taxon>
        <taxon>Streptomyces</taxon>
    </lineage>
</organism>
<protein>
    <submittedName>
        <fullName evidence="3">SAV_2336 N-terminal domain-related protein</fullName>
    </submittedName>
</protein>
<dbReference type="Gene3D" id="1.25.40.10">
    <property type="entry name" value="Tetratricopeptide repeat domain"/>
    <property type="match status" value="1"/>
</dbReference>
<dbReference type="AlphaFoldDB" id="A0AB39PAM3"/>
<dbReference type="SUPFAM" id="SSF48452">
    <property type="entry name" value="TPR-like"/>
    <property type="match status" value="1"/>
</dbReference>
<dbReference type="InterPro" id="IPR047738">
    <property type="entry name" value="SAV_2336-like_N"/>
</dbReference>
<gene>
    <name evidence="3" type="ORF">AB5J56_16085</name>
</gene>
<feature type="region of interest" description="Disordered" evidence="2">
    <location>
        <begin position="51"/>
        <end position="112"/>
    </location>
</feature>
<evidence type="ECO:0000256" key="2">
    <source>
        <dbReference type="SAM" id="MobiDB-lite"/>
    </source>
</evidence>
<keyword evidence="1" id="KW-0802">TPR repeat</keyword>
<dbReference type="InterPro" id="IPR011990">
    <property type="entry name" value="TPR-like_helical_dom_sf"/>
</dbReference>
<feature type="repeat" description="TPR" evidence="1">
    <location>
        <begin position="1055"/>
        <end position="1088"/>
    </location>
</feature>
<feature type="compositionally biased region" description="Pro residues" evidence="2">
    <location>
        <begin position="59"/>
        <end position="68"/>
    </location>
</feature>
<evidence type="ECO:0000313" key="3">
    <source>
        <dbReference type="EMBL" id="XDQ26123.1"/>
    </source>
</evidence>
<accession>A0AB39PAM3</accession>